<keyword evidence="1" id="KW-0732">Signal</keyword>
<accession>A0A495P202</accession>
<gene>
    <name evidence="2" type="ORF">BC962_2948</name>
</gene>
<dbReference type="RefSeq" id="WP_121346737.1">
    <property type="nucleotide sequence ID" value="NZ_RBLG01000005.1"/>
</dbReference>
<dbReference type="Gene3D" id="2.60.40.10">
    <property type="entry name" value="Immunoglobulins"/>
    <property type="match status" value="1"/>
</dbReference>
<keyword evidence="3" id="KW-1185">Reference proteome</keyword>
<dbReference type="Pfam" id="PF07610">
    <property type="entry name" value="DUF1573"/>
    <property type="match status" value="1"/>
</dbReference>
<name>A0A495P202_9FLAO</name>
<organism evidence="2 3">
    <name type="scientific">Gillisia mitskevichiae</name>
    <dbReference type="NCBI Taxonomy" id="270921"/>
    <lineage>
        <taxon>Bacteria</taxon>
        <taxon>Pseudomonadati</taxon>
        <taxon>Bacteroidota</taxon>
        <taxon>Flavobacteriia</taxon>
        <taxon>Flavobacteriales</taxon>
        <taxon>Flavobacteriaceae</taxon>
        <taxon>Gillisia</taxon>
    </lineage>
</organism>
<evidence type="ECO:0000313" key="2">
    <source>
        <dbReference type="EMBL" id="RKS43392.1"/>
    </source>
</evidence>
<dbReference type="OrthoDB" id="826619at2"/>
<dbReference type="InterPro" id="IPR011467">
    <property type="entry name" value="DUF1573"/>
</dbReference>
<dbReference type="InterPro" id="IPR013783">
    <property type="entry name" value="Ig-like_fold"/>
</dbReference>
<dbReference type="AlphaFoldDB" id="A0A495P202"/>
<dbReference type="PANTHER" id="PTHR37833">
    <property type="entry name" value="LIPOPROTEIN-RELATED"/>
    <property type="match status" value="1"/>
</dbReference>
<reference evidence="2 3" key="1">
    <citation type="submission" date="2018-10" db="EMBL/GenBank/DDBJ databases">
        <title>Genomic Encyclopedia of Archaeal and Bacterial Type Strains, Phase II (KMG-II): from individual species to whole genera.</title>
        <authorList>
            <person name="Goeker M."/>
        </authorList>
    </citation>
    <scope>NUCLEOTIDE SEQUENCE [LARGE SCALE GENOMIC DNA]</scope>
    <source>
        <strain evidence="2 3">DSM 19839</strain>
    </source>
</reference>
<dbReference type="PANTHER" id="PTHR37833:SF1">
    <property type="entry name" value="SIGNAL PEPTIDE PROTEIN"/>
    <property type="match status" value="1"/>
</dbReference>
<feature type="chain" id="PRO_5019754705" evidence="1">
    <location>
        <begin position="21"/>
        <end position="129"/>
    </location>
</feature>
<sequence>MKKILIILTLIVAGFSTVNAQNTAKFEFKSELIDYGDIEKGSDGLKVFQFKNVGTVPLIIENVYSSCGCTVPTWTKAAIAPGKSGEIQVKYDTNRVGPIRRTITIYSNADESTKAVKIKGRVLDPDEKS</sequence>
<proteinExistence type="predicted"/>
<protein>
    <submittedName>
        <fullName evidence="2">Uncharacterized protein DUF1573</fullName>
    </submittedName>
</protein>
<evidence type="ECO:0000313" key="3">
    <source>
        <dbReference type="Proteomes" id="UP000276282"/>
    </source>
</evidence>
<comment type="caution">
    <text evidence="2">The sequence shown here is derived from an EMBL/GenBank/DDBJ whole genome shotgun (WGS) entry which is preliminary data.</text>
</comment>
<evidence type="ECO:0000256" key="1">
    <source>
        <dbReference type="SAM" id="SignalP"/>
    </source>
</evidence>
<dbReference type="Proteomes" id="UP000276282">
    <property type="component" value="Unassembled WGS sequence"/>
</dbReference>
<dbReference type="EMBL" id="RBLG01000005">
    <property type="protein sequence ID" value="RKS43392.1"/>
    <property type="molecule type" value="Genomic_DNA"/>
</dbReference>
<feature type="signal peptide" evidence="1">
    <location>
        <begin position="1"/>
        <end position="20"/>
    </location>
</feature>